<feature type="compositionally biased region" description="Pro residues" evidence="8">
    <location>
        <begin position="433"/>
        <end position="451"/>
    </location>
</feature>
<evidence type="ECO:0000313" key="11">
    <source>
        <dbReference type="Proteomes" id="UP000179627"/>
    </source>
</evidence>
<name>A0A1S1RDD8_9ACTN</name>
<keyword evidence="6" id="KW-0119">Carbohydrate metabolism</keyword>
<accession>A0A1S1RDD8</accession>
<feature type="region of interest" description="Disordered" evidence="8">
    <location>
        <begin position="1"/>
        <end position="39"/>
    </location>
</feature>
<reference evidence="11" key="1">
    <citation type="submission" date="2016-07" db="EMBL/GenBank/DDBJ databases">
        <title>Sequence Frankia sp. strain CcI1.17.</title>
        <authorList>
            <person name="Ghodhbane-Gtari F."/>
            <person name="Swanson E."/>
            <person name="Gueddou A."/>
            <person name="Morris K."/>
            <person name="Hezbri K."/>
            <person name="Ktari A."/>
            <person name="Nouioui I."/>
            <person name="Abebe-Akele F."/>
            <person name="Simpson S."/>
            <person name="Thomas K."/>
            <person name="Gtari M."/>
            <person name="Tisa L.S."/>
            <person name="Hurst S."/>
        </authorList>
    </citation>
    <scope>NUCLEOTIDE SEQUENCE [LARGE SCALE GENOMIC DNA]</scope>
    <source>
        <strain evidence="11">Cc1.17</strain>
    </source>
</reference>
<dbReference type="GO" id="GO:0005576">
    <property type="term" value="C:extracellular region"/>
    <property type="evidence" value="ECO:0007669"/>
    <property type="project" value="UniProtKB-SubCell"/>
</dbReference>
<feature type="transmembrane region" description="Helical" evidence="9">
    <location>
        <begin position="60"/>
        <end position="79"/>
    </location>
</feature>
<organism evidence="10 11">
    <name type="scientific">Parafrankia colletiae</name>
    <dbReference type="NCBI Taxonomy" id="573497"/>
    <lineage>
        <taxon>Bacteria</taxon>
        <taxon>Bacillati</taxon>
        <taxon>Actinomycetota</taxon>
        <taxon>Actinomycetes</taxon>
        <taxon>Frankiales</taxon>
        <taxon>Frankiaceae</taxon>
        <taxon>Parafrankia</taxon>
    </lineage>
</organism>
<keyword evidence="7" id="KW-0624">Polysaccharide degradation</keyword>
<dbReference type="GO" id="GO:0030600">
    <property type="term" value="F:feruloyl esterase activity"/>
    <property type="evidence" value="ECO:0007669"/>
    <property type="project" value="InterPro"/>
</dbReference>
<evidence type="ECO:0000256" key="6">
    <source>
        <dbReference type="ARBA" id="ARBA00023277"/>
    </source>
</evidence>
<keyword evidence="5" id="KW-0378">Hydrolase</keyword>
<feature type="compositionally biased region" description="Low complexity" evidence="8">
    <location>
        <begin position="99"/>
        <end position="112"/>
    </location>
</feature>
<dbReference type="SUPFAM" id="SSF53474">
    <property type="entry name" value="alpha/beta-Hydrolases"/>
    <property type="match status" value="1"/>
</dbReference>
<keyword evidence="9" id="KW-0812">Transmembrane</keyword>
<evidence type="ECO:0000256" key="7">
    <source>
        <dbReference type="ARBA" id="ARBA00023326"/>
    </source>
</evidence>
<feature type="region of interest" description="Disordered" evidence="8">
    <location>
        <begin position="400"/>
        <end position="492"/>
    </location>
</feature>
<keyword evidence="9" id="KW-0472">Membrane</keyword>
<feature type="region of interest" description="Disordered" evidence="8">
    <location>
        <begin position="99"/>
        <end position="133"/>
    </location>
</feature>
<dbReference type="InterPro" id="IPR010126">
    <property type="entry name" value="Esterase_phb"/>
</dbReference>
<dbReference type="OrthoDB" id="9767239at2"/>
<dbReference type="Proteomes" id="UP000179627">
    <property type="component" value="Unassembled WGS sequence"/>
</dbReference>
<dbReference type="Pfam" id="PF10503">
    <property type="entry name" value="Esterase_PHB"/>
    <property type="match status" value="1"/>
</dbReference>
<evidence type="ECO:0000256" key="8">
    <source>
        <dbReference type="SAM" id="MobiDB-lite"/>
    </source>
</evidence>
<dbReference type="Gene3D" id="3.40.50.1820">
    <property type="entry name" value="alpha/beta hydrolase"/>
    <property type="match status" value="1"/>
</dbReference>
<dbReference type="PANTHER" id="PTHR38050:SF2">
    <property type="entry name" value="FERULOYL ESTERASE C-RELATED"/>
    <property type="match status" value="1"/>
</dbReference>
<keyword evidence="4" id="KW-0732">Signal</keyword>
<dbReference type="InterPro" id="IPR029058">
    <property type="entry name" value="AB_hydrolase_fold"/>
</dbReference>
<gene>
    <name evidence="10" type="ORF">CC117_10300</name>
</gene>
<dbReference type="PANTHER" id="PTHR38050">
    <property type="match status" value="1"/>
</dbReference>
<dbReference type="RefSeq" id="WP_071082533.1">
    <property type="nucleotide sequence ID" value="NZ_MBLM01000025.1"/>
</dbReference>
<feature type="compositionally biased region" description="Low complexity" evidence="8">
    <location>
        <begin position="21"/>
        <end position="39"/>
    </location>
</feature>
<dbReference type="AlphaFoldDB" id="A0A1S1RDD8"/>
<evidence type="ECO:0000313" key="10">
    <source>
        <dbReference type="EMBL" id="OHV44056.1"/>
    </source>
</evidence>
<evidence type="ECO:0000256" key="5">
    <source>
        <dbReference type="ARBA" id="ARBA00022801"/>
    </source>
</evidence>
<proteinExistence type="predicted"/>
<keyword evidence="9" id="KW-1133">Transmembrane helix</keyword>
<feature type="compositionally biased region" description="Gly residues" evidence="8">
    <location>
        <begin position="402"/>
        <end position="423"/>
    </location>
</feature>
<dbReference type="InterPro" id="IPR043595">
    <property type="entry name" value="FaeB/C/D"/>
</dbReference>
<evidence type="ECO:0000256" key="9">
    <source>
        <dbReference type="SAM" id="Phobius"/>
    </source>
</evidence>
<dbReference type="GO" id="GO:0045493">
    <property type="term" value="P:xylan catabolic process"/>
    <property type="evidence" value="ECO:0007669"/>
    <property type="project" value="UniProtKB-KW"/>
</dbReference>
<evidence type="ECO:0000256" key="2">
    <source>
        <dbReference type="ARBA" id="ARBA00022525"/>
    </source>
</evidence>
<comment type="subcellular location">
    <subcellularLocation>
        <location evidence="1">Secreted</location>
    </subcellularLocation>
</comment>
<keyword evidence="2" id="KW-0964">Secreted</keyword>
<evidence type="ECO:0000256" key="4">
    <source>
        <dbReference type="ARBA" id="ARBA00022729"/>
    </source>
</evidence>
<evidence type="ECO:0000256" key="3">
    <source>
        <dbReference type="ARBA" id="ARBA00022651"/>
    </source>
</evidence>
<sequence>MAIGSPAGRRRSHGRAGAGSGRSAAASGRPVTGSSRSVAGRGRLAGLGVLRHGSRPANTLWLPITAAVGVLLLLLWYAMSQSPDGDAESAAPVASALGEAGSPGAAAPSAMPTVPPPPSNGCDTGRSLPAGVTTETIPVSGADRQYVLAVPQGGGAGSPLPLVLNLHDQAQSAPELEQYTQMTDGGTRAGYAVVSPVGAAGRWNFTRSAEVGPDDVLFVGAVLNDLTARMCLDPQRVFLSGFSDGADMALGLACALPDRFAAIVTVASSRLPDDCPAPRASLLELHGTEDPVAPWDGGGPPRAAPYAGLVAQPVESRTDRYARGLGCGGEHKVSRDFTNVIRTAWTSCPQGRDVGVLAMQGGGHTWPGGADRPELGRTVPNLSATVVAMAFFAGHPADGRTVTGGSGSGGGGSSGGASGGSGGAPQPTGTGPAQPPAAPGTPGAPPAPSAPPGGTSEPTPGASTSPTPVAPATTPAPPAGTTPAGQGADGDT</sequence>
<evidence type="ECO:0000256" key="1">
    <source>
        <dbReference type="ARBA" id="ARBA00004613"/>
    </source>
</evidence>
<dbReference type="EMBL" id="MBLM01000025">
    <property type="protein sequence ID" value="OHV44056.1"/>
    <property type="molecule type" value="Genomic_DNA"/>
</dbReference>
<comment type="caution">
    <text evidence="10">The sequence shown here is derived from an EMBL/GenBank/DDBJ whole genome shotgun (WGS) entry which is preliminary data.</text>
</comment>
<protein>
    <submittedName>
        <fullName evidence="10">Plasmid partitioning protein</fullName>
    </submittedName>
</protein>
<feature type="compositionally biased region" description="Low complexity" evidence="8">
    <location>
        <begin position="452"/>
        <end position="473"/>
    </location>
</feature>
<keyword evidence="3" id="KW-0858">Xylan degradation</keyword>
<keyword evidence="11" id="KW-1185">Reference proteome</keyword>